<feature type="domain" description="DUF1540" evidence="1">
    <location>
        <begin position="5"/>
        <end position="42"/>
    </location>
</feature>
<dbReference type="Pfam" id="PF07561">
    <property type="entry name" value="DUF1540"/>
    <property type="match status" value="2"/>
</dbReference>
<evidence type="ECO:0000313" key="9">
    <source>
        <dbReference type="Proteomes" id="UP000293506"/>
    </source>
</evidence>
<dbReference type="Proteomes" id="UP000285839">
    <property type="component" value="Unassembled WGS sequence"/>
</dbReference>
<evidence type="ECO:0000313" key="8">
    <source>
        <dbReference type="Proteomes" id="UP000285897"/>
    </source>
</evidence>
<evidence type="ECO:0000313" key="2">
    <source>
        <dbReference type="EMBL" id="CUN80885.1"/>
    </source>
</evidence>
<evidence type="ECO:0000259" key="1">
    <source>
        <dbReference type="Pfam" id="PF07561"/>
    </source>
</evidence>
<dbReference type="EMBL" id="CYZD01000003">
    <property type="protein sequence ID" value="CUN80885.1"/>
    <property type="molecule type" value="Genomic_DNA"/>
</dbReference>
<evidence type="ECO:0000313" key="7">
    <source>
        <dbReference type="Proteomes" id="UP000285839"/>
    </source>
</evidence>
<evidence type="ECO:0000313" key="3">
    <source>
        <dbReference type="EMBL" id="RGR51221.1"/>
    </source>
</evidence>
<dbReference type="RefSeq" id="WP_022389208.1">
    <property type="nucleotide sequence ID" value="NZ_CAXSOH010000001.1"/>
</dbReference>
<protein>
    <submittedName>
        <fullName evidence="3">DUF1540 domain-containing protein</fullName>
    </submittedName>
    <submittedName>
        <fullName evidence="2">Domain of Uncharacterized Function (DUF1540)</fullName>
    </submittedName>
</protein>
<name>A0A174A044_9FIRM</name>
<proteinExistence type="predicted"/>
<dbReference type="Proteomes" id="UP000095409">
    <property type="component" value="Unassembled WGS sequence"/>
</dbReference>
<evidence type="ECO:0000313" key="4">
    <source>
        <dbReference type="EMBL" id="RHL50464.1"/>
    </source>
</evidence>
<dbReference type="AlphaFoldDB" id="A0A174A044"/>
<feature type="domain" description="DUF1540" evidence="1">
    <location>
        <begin position="65"/>
        <end position="103"/>
    </location>
</feature>
<dbReference type="EMBL" id="RCXQ01000001">
    <property type="protein sequence ID" value="RYT68878.1"/>
    <property type="molecule type" value="Genomic_DNA"/>
</dbReference>
<accession>A0A174A044</accession>
<evidence type="ECO:0000313" key="5">
    <source>
        <dbReference type="EMBL" id="RYT68878.1"/>
    </source>
</evidence>
<evidence type="ECO:0000313" key="6">
    <source>
        <dbReference type="Proteomes" id="UP000095409"/>
    </source>
</evidence>
<reference evidence="7 8" key="2">
    <citation type="submission" date="2018-08" db="EMBL/GenBank/DDBJ databases">
        <title>A genome reference for cultivated species of the human gut microbiota.</title>
        <authorList>
            <person name="Zou Y."/>
            <person name="Xue W."/>
            <person name="Luo G."/>
        </authorList>
    </citation>
    <scope>NUCLEOTIDE SEQUENCE [LARGE SCALE GENOMIC DNA]</scope>
    <source>
        <strain evidence="3 7">AF25-21</strain>
        <strain evidence="4 8">AF37-6AC</strain>
    </source>
</reference>
<organism evidence="2 6">
    <name type="scientific">Blautia obeum</name>
    <dbReference type="NCBI Taxonomy" id="40520"/>
    <lineage>
        <taxon>Bacteria</taxon>
        <taxon>Bacillati</taxon>
        <taxon>Bacillota</taxon>
        <taxon>Clostridia</taxon>
        <taxon>Lachnospirales</taxon>
        <taxon>Lachnospiraceae</taxon>
        <taxon>Blautia</taxon>
    </lineage>
</organism>
<gene>
    <name evidence="4" type="ORF">DW021_02030</name>
    <name evidence="3" type="ORF">DWY46_00995</name>
    <name evidence="5" type="ORF">EAI82_01530</name>
    <name evidence="2" type="ORF">ERS852394_00945</name>
</gene>
<reference evidence="2 6" key="1">
    <citation type="submission" date="2015-09" db="EMBL/GenBank/DDBJ databases">
        <authorList>
            <consortium name="Pathogen Informatics"/>
        </authorList>
    </citation>
    <scope>NUCLEOTIDE SEQUENCE [LARGE SCALE GENOMIC DNA]</scope>
    <source>
        <strain evidence="2 6">2789STDY5608837</strain>
    </source>
</reference>
<dbReference type="InterPro" id="IPR011437">
    <property type="entry name" value="DUF1540"/>
</dbReference>
<dbReference type="EMBL" id="QRUH01000001">
    <property type="protein sequence ID" value="RGR51221.1"/>
    <property type="molecule type" value="Genomic_DNA"/>
</dbReference>
<dbReference type="EMBL" id="QROS01000001">
    <property type="protein sequence ID" value="RHL50464.1"/>
    <property type="molecule type" value="Genomic_DNA"/>
</dbReference>
<dbReference type="Proteomes" id="UP000293506">
    <property type="component" value="Unassembled WGS sequence"/>
</dbReference>
<dbReference type="Proteomes" id="UP000285897">
    <property type="component" value="Unassembled WGS sequence"/>
</dbReference>
<reference evidence="5 9" key="3">
    <citation type="journal article" date="2019" name="Science, e1252229">
        <title>Invertible promoters mediate bacterial phase variation, antibiotic resistance, and host adaptation in the gut.</title>
        <authorList>
            <person name="Jiang X."/>
            <person name="Hall A.B."/>
            <person name="Arthur T.D."/>
            <person name="Plichta D.R."/>
            <person name="Covington C.T."/>
            <person name="Poyet M."/>
            <person name="Crothers J."/>
            <person name="Moses P.L."/>
            <person name="Tolonen A.C."/>
            <person name="Vlamakis H."/>
            <person name="Alm E.J."/>
            <person name="Xavier R.J."/>
        </authorList>
    </citation>
    <scope>NUCLEOTIDE SEQUENCE [LARGE SCALE GENOMIC DNA]</scope>
    <source>
        <strain evidence="5">Af_0058</strain>
        <strain evidence="9">af_0058</strain>
    </source>
</reference>
<sequence length="107" mass="11620">MTILKCSATKCLYNENELCSRGDIEITGDNAHRADETNCGSFRDRATAGMTNSKAHHCGCEKINIDCKAQECTYNDQRKCTASAIDVAGCSTDGCNETKCNTFSCKC</sequence>